<evidence type="ECO:0008006" key="3">
    <source>
        <dbReference type="Google" id="ProtNLM"/>
    </source>
</evidence>
<dbReference type="Gene3D" id="3.40.50.300">
    <property type="entry name" value="P-loop containing nucleotide triphosphate hydrolases"/>
    <property type="match status" value="1"/>
</dbReference>
<dbReference type="SUPFAM" id="SSF52540">
    <property type="entry name" value="P-loop containing nucleoside triphosphate hydrolases"/>
    <property type="match status" value="1"/>
</dbReference>
<dbReference type="PANTHER" id="PTHR43394">
    <property type="entry name" value="ATP-DEPENDENT PERMEASE MDL1, MITOCHONDRIAL"/>
    <property type="match status" value="1"/>
</dbReference>
<comment type="caution">
    <text evidence="1">The sequence shown here is derived from an EMBL/GenBank/DDBJ whole genome shotgun (WGS) entry which is preliminary data.</text>
</comment>
<evidence type="ECO:0000313" key="2">
    <source>
        <dbReference type="Proteomes" id="UP000017984"/>
    </source>
</evidence>
<dbReference type="InterPro" id="IPR039421">
    <property type="entry name" value="Type_1_exporter"/>
</dbReference>
<sequence>MLRAAPVLVLDEPTAGLDAIAARQVVQPLRRLMSGRTTIMITHDLSLAPDADRVLVIDHGRLVETGTHEELLARGGAYARLALPLPLPEAASATPPKGEDTLILRW</sequence>
<reference evidence="1 2" key="1">
    <citation type="journal article" date="2014" name="Genome Announc.">
        <title>Draft Genome Sequence of Streptomyces roseochromogenes subsp. oscitans DS 12.976, Producer of the Aminocoumarin Antibiotic Clorobiocin.</title>
        <authorList>
            <person name="Ruckert C."/>
            <person name="Kalinowski J."/>
            <person name="Heide L."/>
            <person name="Apel A.K."/>
        </authorList>
    </citation>
    <scope>NUCLEOTIDE SEQUENCE [LARGE SCALE GENOMIC DNA]</scope>
    <source>
        <strain evidence="1 2">DS 12.976</strain>
    </source>
</reference>
<dbReference type="AlphaFoldDB" id="V6K9R6"/>
<accession>V6K9R6</accession>
<dbReference type="EMBL" id="AWQX01000201">
    <property type="protein sequence ID" value="EST28156.1"/>
    <property type="molecule type" value="Genomic_DNA"/>
</dbReference>
<dbReference type="PATRIC" id="fig|1352936.5.peg.4835"/>
<dbReference type="HOGENOM" id="CLU_000604_61_9_11"/>
<name>V6K9R6_STRRC</name>
<organism evidence="1 2">
    <name type="scientific">Streptomyces roseochromogenus subsp. oscitans DS 12.976</name>
    <dbReference type="NCBI Taxonomy" id="1352936"/>
    <lineage>
        <taxon>Bacteria</taxon>
        <taxon>Bacillati</taxon>
        <taxon>Actinomycetota</taxon>
        <taxon>Actinomycetes</taxon>
        <taxon>Kitasatosporales</taxon>
        <taxon>Streptomycetaceae</taxon>
        <taxon>Streptomyces</taxon>
    </lineage>
</organism>
<evidence type="ECO:0000313" key="1">
    <source>
        <dbReference type="EMBL" id="EST28156.1"/>
    </source>
</evidence>
<keyword evidence="2" id="KW-1185">Reference proteome</keyword>
<dbReference type="PANTHER" id="PTHR43394:SF1">
    <property type="entry name" value="ATP-BINDING CASSETTE SUB-FAMILY B MEMBER 10, MITOCHONDRIAL"/>
    <property type="match status" value="1"/>
</dbReference>
<dbReference type="GO" id="GO:0015421">
    <property type="term" value="F:ABC-type oligopeptide transporter activity"/>
    <property type="evidence" value="ECO:0007669"/>
    <property type="project" value="TreeGrafter"/>
</dbReference>
<dbReference type="Proteomes" id="UP000017984">
    <property type="component" value="Chromosome"/>
</dbReference>
<proteinExistence type="predicted"/>
<protein>
    <recommendedName>
        <fullName evidence="3">ABC transporter domain-containing protein</fullName>
    </recommendedName>
</protein>
<gene>
    <name evidence="1" type="ORF">M878_23205</name>
</gene>
<dbReference type="STRING" id="1352936.M878_23205"/>
<dbReference type="InterPro" id="IPR027417">
    <property type="entry name" value="P-loop_NTPase"/>
</dbReference>